<accession>K9TIK9</accession>
<dbReference type="eggNOG" id="COG3791">
    <property type="taxonomic scope" value="Bacteria"/>
</dbReference>
<keyword evidence="7" id="KW-1185">Reference proteome</keyword>
<dbReference type="OrthoDB" id="530006at2"/>
<dbReference type="KEGG" id="oac:Oscil6304_2621"/>
<dbReference type="PROSITE" id="PS51891">
    <property type="entry name" value="CENP_V_GFA"/>
    <property type="match status" value="1"/>
</dbReference>
<dbReference type="Pfam" id="PF04828">
    <property type="entry name" value="GFA"/>
    <property type="match status" value="1"/>
</dbReference>
<dbReference type="InterPro" id="IPR006913">
    <property type="entry name" value="CENP-V/GFA"/>
</dbReference>
<evidence type="ECO:0000256" key="3">
    <source>
        <dbReference type="ARBA" id="ARBA00022833"/>
    </source>
</evidence>
<dbReference type="EMBL" id="CP003607">
    <property type="protein sequence ID" value="AFY82238.1"/>
    <property type="molecule type" value="Genomic_DNA"/>
</dbReference>
<keyword evidence="2" id="KW-0479">Metal-binding</keyword>
<keyword evidence="4" id="KW-0456">Lyase</keyword>
<comment type="similarity">
    <text evidence="1">Belongs to the Gfa family.</text>
</comment>
<dbReference type="GO" id="GO:0046872">
    <property type="term" value="F:metal ion binding"/>
    <property type="evidence" value="ECO:0007669"/>
    <property type="project" value="UniProtKB-KW"/>
</dbReference>
<reference evidence="6 7" key="1">
    <citation type="submission" date="2012-06" db="EMBL/GenBank/DDBJ databases">
        <title>Finished chromosome of genome of Oscillatoria acuminata PCC 6304.</title>
        <authorList>
            <consortium name="US DOE Joint Genome Institute"/>
            <person name="Gugger M."/>
            <person name="Coursin T."/>
            <person name="Rippka R."/>
            <person name="Tandeau De Marsac N."/>
            <person name="Huntemann M."/>
            <person name="Wei C.-L."/>
            <person name="Han J."/>
            <person name="Detter J.C."/>
            <person name="Han C."/>
            <person name="Tapia R."/>
            <person name="Davenport K."/>
            <person name="Daligault H."/>
            <person name="Erkkila T."/>
            <person name="Gu W."/>
            <person name="Munk A.C.C."/>
            <person name="Teshima H."/>
            <person name="Xu Y."/>
            <person name="Chain P."/>
            <person name="Chen A."/>
            <person name="Krypides N."/>
            <person name="Mavromatis K."/>
            <person name="Markowitz V."/>
            <person name="Szeto E."/>
            <person name="Ivanova N."/>
            <person name="Mikhailova N."/>
            <person name="Ovchinnikova G."/>
            <person name="Pagani I."/>
            <person name="Pati A."/>
            <person name="Goodwin L."/>
            <person name="Peters L."/>
            <person name="Pitluck S."/>
            <person name="Woyke T."/>
            <person name="Kerfeld C."/>
        </authorList>
    </citation>
    <scope>NUCLEOTIDE SEQUENCE [LARGE SCALE GENOMIC DNA]</scope>
    <source>
        <strain evidence="6 7">PCC 6304</strain>
    </source>
</reference>
<evidence type="ECO:0000256" key="1">
    <source>
        <dbReference type="ARBA" id="ARBA00005495"/>
    </source>
</evidence>
<gene>
    <name evidence="6" type="ORF">Oscil6304_2621</name>
</gene>
<dbReference type="GO" id="GO:0016846">
    <property type="term" value="F:carbon-sulfur lyase activity"/>
    <property type="evidence" value="ECO:0007669"/>
    <property type="project" value="InterPro"/>
</dbReference>
<evidence type="ECO:0000313" key="7">
    <source>
        <dbReference type="Proteomes" id="UP000010367"/>
    </source>
</evidence>
<evidence type="ECO:0000259" key="5">
    <source>
        <dbReference type="PROSITE" id="PS51891"/>
    </source>
</evidence>
<evidence type="ECO:0000313" key="6">
    <source>
        <dbReference type="EMBL" id="AFY82238.1"/>
    </source>
</evidence>
<dbReference type="SUPFAM" id="SSF51316">
    <property type="entry name" value="Mss4-like"/>
    <property type="match status" value="1"/>
</dbReference>
<dbReference type="Proteomes" id="UP000010367">
    <property type="component" value="Chromosome"/>
</dbReference>
<dbReference type="InParanoid" id="K9TIK9"/>
<name>K9TIK9_9CYAN</name>
<keyword evidence="3" id="KW-0862">Zinc</keyword>
<dbReference type="HOGENOM" id="CLU_055491_4_2_3"/>
<proteinExistence type="inferred from homology"/>
<dbReference type="AlphaFoldDB" id="K9TIK9"/>
<evidence type="ECO:0000256" key="2">
    <source>
        <dbReference type="ARBA" id="ARBA00022723"/>
    </source>
</evidence>
<dbReference type="PANTHER" id="PTHR33337">
    <property type="entry name" value="GFA DOMAIN-CONTAINING PROTEIN"/>
    <property type="match status" value="1"/>
</dbReference>
<organism evidence="6 7">
    <name type="scientific">Oscillatoria acuminata PCC 6304</name>
    <dbReference type="NCBI Taxonomy" id="56110"/>
    <lineage>
        <taxon>Bacteria</taxon>
        <taxon>Bacillati</taxon>
        <taxon>Cyanobacteriota</taxon>
        <taxon>Cyanophyceae</taxon>
        <taxon>Oscillatoriophycideae</taxon>
        <taxon>Oscillatoriales</taxon>
        <taxon>Oscillatoriaceae</taxon>
        <taxon>Oscillatoria</taxon>
    </lineage>
</organism>
<evidence type="ECO:0000256" key="4">
    <source>
        <dbReference type="ARBA" id="ARBA00023239"/>
    </source>
</evidence>
<dbReference type="RefSeq" id="WP_015148879.1">
    <property type="nucleotide sequence ID" value="NC_019693.1"/>
</dbReference>
<sequence>MSITGSCLCGEVQFEIIGDFESFYLCHCKHCQKDTGSAHSSNLFSSSAQLIWHSGHDKIKIYQLPSTQHIKSFCSNCGSALPNLQMNDSLLVVPAGSLDRELSLMPNAHIFSDSRANWDRNLDRIFSYEKLPH</sequence>
<dbReference type="InterPro" id="IPR011057">
    <property type="entry name" value="Mss4-like_sf"/>
</dbReference>
<dbReference type="PANTHER" id="PTHR33337:SF40">
    <property type="entry name" value="CENP-V_GFA DOMAIN-CONTAINING PROTEIN-RELATED"/>
    <property type="match status" value="1"/>
</dbReference>
<protein>
    <recommendedName>
        <fullName evidence="5">CENP-V/GFA domain-containing protein</fullName>
    </recommendedName>
</protein>
<feature type="domain" description="CENP-V/GFA" evidence="5">
    <location>
        <begin position="3"/>
        <end position="119"/>
    </location>
</feature>
<dbReference type="Gene3D" id="3.90.1590.10">
    <property type="entry name" value="glutathione-dependent formaldehyde- activating enzyme (gfa)"/>
    <property type="match status" value="1"/>
</dbReference>